<proteinExistence type="predicted"/>
<feature type="region of interest" description="Disordered" evidence="1">
    <location>
        <begin position="90"/>
        <end position="214"/>
    </location>
</feature>
<dbReference type="RefSeq" id="WP_167928405.1">
    <property type="nucleotide sequence ID" value="NZ_JAATVY010000031.1"/>
</dbReference>
<dbReference type="PANTHER" id="PTHR42976:SF1">
    <property type="entry name" value="GH18 DOMAIN-CONTAINING PROTEIN-RELATED"/>
    <property type="match status" value="1"/>
</dbReference>
<dbReference type="InterPro" id="IPR052750">
    <property type="entry name" value="GH18_Chitinase"/>
</dbReference>
<evidence type="ECO:0000256" key="1">
    <source>
        <dbReference type="SAM" id="MobiDB-lite"/>
    </source>
</evidence>
<dbReference type="Gene3D" id="3.20.20.80">
    <property type="entry name" value="Glycosidases"/>
    <property type="match status" value="1"/>
</dbReference>
<feature type="compositionally biased region" description="Basic and acidic residues" evidence="1">
    <location>
        <begin position="156"/>
        <end position="191"/>
    </location>
</feature>
<feature type="compositionally biased region" description="Low complexity" evidence="1">
    <location>
        <begin position="193"/>
        <end position="214"/>
    </location>
</feature>
<evidence type="ECO:0008006" key="4">
    <source>
        <dbReference type="Google" id="ProtNLM"/>
    </source>
</evidence>
<dbReference type="InterPro" id="IPR017853">
    <property type="entry name" value="GH"/>
</dbReference>
<keyword evidence="3" id="KW-1185">Reference proteome</keyword>
<dbReference type="CDD" id="cd06543">
    <property type="entry name" value="GH18_PF-ChiA-like"/>
    <property type="match status" value="1"/>
</dbReference>
<protein>
    <recommendedName>
        <fullName evidence="4">Chitinase</fullName>
    </recommendedName>
</protein>
<comment type="caution">
    <text evidence="2">The sequence shown here is derived from an EMBL/GenBank/DDBJ whole genome shotgun (WGS) entry which is preliminary data.</text>
</comment>
<accession>A0ABX0Y578</accession>
<evidence type="ECO:0000313" key="3">
    <source>
        <dbReference type="Proteomes" id="UP000722989"/>
    </source>
</evidence>
<dbReference type="PANTHER" id="PTHR42976">
    <property type="entry name" value="BIFUNCTIONAL CHITINASE/LYSOZYME-RELATED"/>
    <property type="match status" value="1"/>
</dbReference>
<feature type="compositionally biased region" description="Low complexity" evidence="1">
    <location>
        <begin position="145"/>
        <end position="155"/>
    </location>
</feature>
<organism evidence="2 3">
    <name type="scientific">Planosporangium thailandense</name>
    <dbReference type="NCBI Taxonomy" id="765197"/>
    <lineage>
        <taxon>Bacteria</taxon>
        <taxon>Bacillati</taxon>
        <taxon>Actinomycetota</taxon>
        <taxon>Actinomycetes</taxon>
        <taxon>Micromonosporales</taxon>
        <taxon>Micromonosporaceae</taxon>
        <taxon>Planosporangium</taxon>
    </lineage>
</organism>
<dbReference type="EMBL" id="JAATVY010000031">
    <property type="protein sequence ID" value="NJC73498.1"/>
    <property type="molecule type" value="Genomic_DNA"/>
</dbReference>
<gene>
    <name evidence="2" type="ORF">HC031_27790</name>
</gene>
<dbReference type="Proteomes" id="UP000722989">
    <property type="component" value="Unassembled WGS sequence"/>
</dbReference>
<sequence length="584" mass="61662">MSNVLLFGALLLVVILIWELLSPVRRDTSTPDYREPFQIYIGPGFLGVTPGAAQPAGIAARPVARPVDRLVDRPRKTVVGRLLFDLRPAVPPAAAGPSARPAKPPEPAKPEPAKPEPAKPEPATPAGGAVPEPPEVPLAREAPEVSEVPEVPLAREASEVPEAREAPEPPEVLEAREAPEVPEVPEAREAPEVPEAAEAHNAPAGDPAGSASRGWGRRAGAFAVSGVLGIGLGVVAVRLPSWVPTHPVATSHSARASATASATGNAVASVPVPMFAPYVMTWTGENLSALSQQSGAKNLMLAFVVAPKKGSCTVYWNGEPSTPVSRTVFGNDIATIRARGGDAIVSFGGGVDGTPKLELADACTDINAIATAYEDVITTYNLTRIDMNIEGAPAWDTVSIDRRNKALKIVQEWAAWHHRALQISYTLSAWPHGLADSGMGIMRNAVANGVRVDVVNIMPFDYCDKNRHSMVIAVKEAVTGMHDQLIDLYPQRSPAEIWHMLGVTVMPGIDDCGIGEILSLANAEKVVAWAADMGVALLSFWALQRDNGGCPGASISSGRCSGLAQSTWQFTQIFAPFPALRRGA</sequence>
<evidence type="ECO:0000313" key="2">
    <source>
        <dbReference type="EMBL" id="NJC73498.1"/>
    </source>
</evidence>
<feature type="compositionally biased region" description="Basic and acidic residues" evidence="1">
    <location>
        <begin position="106"/>
        <end position="119"/>
    </location>
</feature>
<reference evidence="2 3" key="1">
    <citation type="submission" date="2020-03" db="EMBL/GenBank/DDBJ databases">
        <title>WGS of the type strain of Planosporangium spp.</title>
        <authorList>
            <person name="Thawai C."/>
        </authorList>
    </citation>
    <scope>NUCLEOTIDE SEQUENCE [LARGE SCALE GENOMIC DNA]</scope>
    <source>
        <strain evidence="2 3">TBRC 5610</strain>
    </source>
</reference>
<feature type="compositionally biased region" description="Low complexity" evidence="1">
    <location>
        <begin position="92"/>
        <end position="101"/>
    </location>
</feature>
<dbReference type="SUPFAM" id="SSF51445">
    <property type="entry name" value="(Trans)glycosidases"/>
    <property type="match status" value="1"/>
</dbReference>
<name>A0ABX0Y578_9ACTN</name>